<evidence type="ECO:0000259" key="13">
    <source>
        <dbReference type="PROSITE" id="PS51918"/>
    </source>
</evidence>
<proteinExistence type="inferred from homology"/>
<dbReference type="NCBIfam" id="TIGR03822">
    <property type="entry name" value="AblA_like_2"/>
    <property type="match status" value="1"/>
</dbReference>
<dbReference type="SFLD" id="SFLDS00029">
    <property type="entry name" value="Radical_SAM"/>
    <property type="match status" value="1"/>
</dbReference>
<dbReference type="InterPro" id="IPR022447">
    <property type="entry name" value="Lys_aminomutase-rel"/>
</dbReference>
<evidence type="ECO:0000256" key="6">
    <source>
        <dbReference type="ARBA" id="ARBA00022723"/>
    </source>
</evidence>
<evidence type="ECO:0000256" key="1">
    <source>
        <dbReference type="ARBA" id="ARBA00001933"/>
    </source>
</evidence>
<evidence type="ECO:0000256" key="7">
    <source>
        <dbReference type="ARBA" id="ARBA00022898"/>
    </source>
</evidence>
<feature type="binding site" evidence="11">
    <location>
        <position position="108"/>
    </location>
    <ligand>
        <name>[4Fe-4S] cluster</name>
        <dbReference type="ChEBI" id="CHEBI:49883"/>
        <note>4Fe-4S-S-AdoMet</note>
    </ligand>
</feature>
<name>A0A6P1NH04_9PROT</name>
<dbReference type="PROSITE" id="PS51918">
    <property type="entry name" value="RADICAL_SAM"/>
    <property type="match status" value="1"/>
</dbReference>
<feature type="binding site" evidence="11">
    <location>
        <position position="112"/>
    </location>
    <ligand>
        <name>[4Fe-4S] cluster</name>
        <dbReference type="ChEBI" id="CHEBI:49883"/>
        <note>4Fe-4S-S-AdoMet</note>
    </ligand>
</feature>
<dbReference type="InterPro" id="IPR025895">
    <property type="entry name" value="LAM_C_dom"/>
</dbReference>
<dbReference type="GO" id="GO:0046872">
    <property type="term" value="F:metal ion binding"/>
    <property type="evidence" value="ECO:0007669"/>
    <property type="project" value="UniProtKB-KW"/>
</dbReference>
<dbReference type="GO" id="GO:0051539">
    <property type="term" value="F:4 iron, 4 sulfur cluster binding"/>
    <property type="evidence" value="ECO:0007669"/>
    <property type="project" value="UniProtKB-KW"/>
</dbReference>
<dbReference type="InterPro" id="IPR007197">
    <property type="entry name" value="rSAM"/>
</dbReference>
<sequence>MEKTAKPSLQSTIRSAHDLIEAGLASESDRTHLETVAQHYATAVPPAFQALIEDPNDPIGKQVIPTANELITQNYEMNDPIGDEAFSPLPGLIHRYEDRVLLKPLLICPLYCRFCFRREHVGPDGGLLNKNDLTKAFEWIDSHPEIQEVILSGGDPLMLSPRRLSFIISHLSSITHIHTIRIHTRVPVAAPELINHELLQALDSEKAVWMVLHINHAQELGPSAKAAIKSLVKEGIPLLSQSVLLRGINDNLDSLETLLRSLIQLRIKPYYLHHLDPAPGTSHFHVPVEKGLALLKALRGRVSGLAWPHYVVDIPGGKGKVPLGPSYLLPKENSYNGEEKIYSFRGDIHNFR</sequence>
<dbReference type="Proteomes" id="UP000463975">
    <property type="component" value="Chromosome"/>
</dbReference>
<keyword evidence="4 11" id="KW-0004">4Fe-4S</keyword>
<keyword evidence="5" id="KW-0949">S-adenosyl-L-methionine</keyword>
<dbReference type="KEGG" id="bomb:GT348_05625"/>
<keyword evidence="10" id="KW-0413">Isomerase</keyword>
<reference evidence="14 15" key="1">
    <citation type="submission" date="2020-01" db="EMBL/GenBank/DDBJ databases">
        <title>Genome sequencing of strain KACC 21507.</title>
        <authorList>
            <person name="Heo J."/>
            <person name="Kim S.-J."/>
            <person name="Kim J.-S."/>
            <person name="Hong S.-B."/>
            <person name="Kwon S.-W."/>
        </authorList>
    </citation>
    <scope>NUCLEOTIDE SEQUENCE [LARGE SCALE GENOMIC DNA]</scope>
    <source>
        <strain evidence="14 15">KACC 21507</strain>
    </source>
</reference>
<dbReference type="Pfam" id="PF12544">
    <property type="entry name" value="LAM_C"/>
    <property type="match status" value="1"/>
</dbReference>
<feature type="binding site" evidence="11">
    <location>
        <position position="115"/>
    </location>
    <ligand>
        <name>[4Fe-4S] cluster</name>
        <dbReference type="ChEBI" id="CHEBI:49883"/>
        <note>4Fe-4S-S-AdoMet</note>
    </ligand>
</feature>
<dbReference type="PANTHER" id="PTHR30538">
    <property type="entry name" value="LYSINE 2,3-AMINOMUTASE-RELATED"/>
    <property type="match status" value="1"/>
</dbReference>
<protein>
    <submittedName>
        <fullName evidence="14">Lysine-2,3-aminomutase-like protein</fullName>
    </submittedName>
</protein>
<feature type="domain" description="Radical SAM core" evidence="13">
    <location>
        <begin position="94"/>
        <end position="305"/>
    </location>
</feature>
<evidence type="ECO:0000256" key="8">
    <source>
        <dbReference type="ARBA" id="ARBA00023004"/>
    </source>
</evidence>
<dbReference type="InterPro" id="IPR058240">
    <property type="entry name" value="rSAM_sf"/>
</dbReference>
<dbReference type="Pfam" id="PF04055">
    <property type="entry name" value="Radical_SAM"/>
    <property type="match status" value="1"/>
</dbReference>
<dbReference type="InterPro" id="IPR003739">
    <property type="entry name" value="Lys_aminomutase/Glu_NH3_mut"/>
</dbReference>
<dbReference type="GO" id="GO:0016853">
    <property type="term" value="F:isomerase activity"/>
    <property type="evidence" value="ECO:0007669"/>
    <property type="project" value="UniProtKB-KW"/>
</dbReference>
<keyword evidence="9 11" id="KW-0411">Iron-sulfur</keyword>
<dbReference type="InterPro" id="IPR013785">
    <property type="entry name" value="Aldolase_TIM"/>
</dbReference>
<dbReference type="EMBL" id="CP047652">
    <property type="protein sequence ID" value="QHI95794.1"/>
    <property type="molecule type" value="Genomic_DNA"/>
</dbReference>
<dbReference type="PIRSF" id="PIRSF004911">
    <property type="entry name" value="DUF160"/>
    <property type="match status" value="1"/>
</dbReference>
<evidence type="ECO:0000256" key="4">
    <source>
        <dbReference type="ARBA" id="ARBA00022485"/>
    </source>
</evidence>
<organism evidence="14 15">
    <name type="scientific">Aristophania vespae</name>
    <dbReference type="NCBI Taxonomy" id="2697033"/>
    <lineage>
        <taxon>Bacteria</taxon>
        <taxon>Pseudomonadati</taxon>
        <taxon>Pseudomonadota</taxon>
        <taxon>Alphaproteobacteria</taxon>
        <taxon>Acetobacterales</taxon>
        <taxon>Acetobacteraceae</taxon>
        <taxon>Aristophania</taxon>
    </lineage>
</organism>
<keyword evidence="8" id="KW-0408">Iron</keyword>
<dbReference type="Gene3D" id="3.20.20.70">
    <property type="entry name" value="Aldolase class I"/>
    <property type="match status" value="1"/>
</dbReference>
<evidence type="ECO:0000256" key="2">
    <source>
        <dbReference type="ARBA" id="ARBA00001966"/>
    </source>
</evidence>
<feature type="modified residue" description="N6-(pyridoxal phosphate)lysine" evidence="12">
    <location>
        <position position="320"/>
    </location>
</feature>
<evidence type="ECO:0000256" key="11">
    <source>
        <dbReference type="PIRSR" id="PIRSR004911-1"/>
    </source>
</evidence>
<evidence type="ECO:0000256" key="10">
    <source>
        <dbReference type="ARBA" id="ARBA00023235"/>
    </source>
</evidence>
<dbReference type="RefSeq" id="WP_160618869.1">
    <property type="nucleotide sequence ID" value="NZ_CP047652.1"/>
</dbReference>
<dbReference type="PANTHER" id="PTHR30538:SF1">
    <property type="entry name" value="L-LYSINE 2,3-AMINOMUTASE"/>
    <property type="match status" value="1"/>
</dbReference>
<dbReference type="SFLD" id="SFLDG01070">
    <property type="entry name" value="PLP-dependent"/>
    <property type="match status" value="1"/>
</dbReference>
<evidence type="ECO:0000313" key="15">
    <source>
        <dbReference type="Proteomes" id="UP000463975"/>
    </source>
</evidence>
<gene>
    <name evidence="14" type="ORF">GT348_05625</name>
</gene>
<comment type="cofactor">
    <cofactor evidence="1 12">
        <name>pyridoxal 5'-phosphate</name>
        <dbReference type="ChEBI" id="CHEBI:597326"/>
    </cofactor>
</comment>
<accession>A0A6P1NH04</accession>
<evidence type="ECO:0000256" key="3">
    <source>
        <dbReference type="ARBA" id="ARBA00008703"/>
    </source>
</evidence>
<dbReference type="NCBIfam" id="TIGR00238">
    <property type="entry name" value="KamA family radical SAM protein"/>
    <property type="match status" value="1"/>
</dbReference>
<keyword evidence="6 11" id="KW-0479">Metal-binding</keyword>
<evidence type="ECO:0000313" key="14">
    <source>
        <dbReference type="EMBL" id="QHI95794.1"/>
    </source>
</evidence>
<dbReference type="CDD" id="cd01335">
    <property type="entry name" value="Radical_SAM"/>
    <property type="match status" value="1"/>
</dbReference>
<comment type="similarity">
    <text evidence="3">Belongs to the radical SAM superfamily. KamA family.</text>
</comment>
<dbReference type="SUPFAM" id="SSF102114">
    <property type="entry name" value="Radical SAM enzymes"/>
    <property type="match status" value="1"/>
</dbReference>
<evidence type="ECO:0000256" key="12">
    <source>
        <dbReference type="PIRSR" id="PIRSR603739-50"/>
    </source>
</evidence>
<evidence type="ECO:0000256" key="9">
    <source>
        <dbReference type="ARBA" id="ARBA00023014"/>
    </source>
</evidence>
<keyword evidence="15" id="KW-1185">Reference proteome</keyword>
<keyword evidence="7 12" id="KW-0663">Pyridoxal phosphate</keyword>
<evidence type="ECO:0000256" key="5">
    <source>
        <dbReference type="ARBA" id="ARBA00022691"/>
    </source>
</evidence>
<comment type="cofactor">
    <cofactor evidence="2">
        <name>[4Fe-4S] cluster</name>
        <dbReference type="ChEBI" id="CHEBI:49883"/>
    </cofactor>
</comment>
<dbReference type="AlphaFoldDB" id="A0A6P1NH04"/>